<dbReference type="InterPro" id="IPR006576">
    <property type="entry name" value="BRK_domain"/>
</dbReference>
<accession>A0A7E5A0A4</accession>
<dbReference type="SUPFAM" id="SSF160481">
    <property type="entry name" value="BRK domain-like"/>
    <property type="match status" value="1"/>
</dbReference>
<evidence type="ECO:0000256" key="4">
    <source>
        <dbReference type="ARBA" id="ARBA00023242"/>
    </source>
</evidence>
<keyword evidence="2" id="KW-0805">Transcription regulation</keyword>
<dbReference type="Gene3D" id="3.40.5.120">
    <property type="match status" value="1"/>
</dbReference>
<dbReference type="Proteomes" id="UP000492821">
    <property type="component" value="Unassembled WGS sequence"/>
</dbReference>
<evidence type="ECO:0000313" key="7">
    <source>
        <dbReference type="WBParaSite" id="Pan_g6936.t1"/>
    </source>
</evidence>
<proteinExistence type="predicted"/>
<evidence type="ECO:0000256" key="2">
    <source>
        <dbReference type="ARBA" id="ARBA00023015"/>
    </source>
</evidence>
<reference evidence="6" key="1">
    <citation type="journal article" date="2013" name="Genetics">
        <title>The draft genome and transcriptome of Panagrellus redivivus are shaped by the harsh demands of a free-living lifestyle.</title>
        <authorList>
            <person name="Srinivasan J."/>
            <person name="Dillman A.R."/>
            <person name="Macchietto M.G."/>
            <person name="Heikkinen L."/>
            <person name="Lakso M."/>
            <person name="Fracchia K.M."/>
            <person name="Antoshechkin I."/>
            <person name="Mortazavi A."/>
            <person name="Wong G."/>
            <person name="Sternberg P.W."/>
        </authorList>
    </citation>
    <scope>NUCLEOTIDE SEQUENCE [LARGE SCALE GENOMIC DNA]</scope>
    <source>
        <strain evidence="6">MT8872</strain>
    </source>
</reference>
<comment type="subcellular location">
    <subcellularLocation>
        <location evidence="1">Nucleus</location>
    </subcellularLocation>
</comment>
<dbReference type="WBParaSite" id="Pan_g6936.t1">
    <property type="protein sequence ID" value="Pan_g6936.t1"/>
    <property type="gene ID" value="Pan_g6936"/>
</dbReference>
<keyword evidence="6" id="KW-1185">Reference proteome</keyword>
<feature type="domain" description="BRK" evidence="5">
    <location>
        <begin position="44"/>
        <end position="70"/>
    </location>
</feature>
<evidence type="ECO:0000256" key="3">
    <source>
        <dbReference type="ARBA" id="ARBA00023163"/>
    </source>
</evidence>
<protein>
    <submittedName>
        <fullName evidence="7">Transposase</fullName>
    </submittedName>
</protein>
<evidence type="ECO:0000313" key="6">
    <source>
        <dbReference type="Proteomes" id="UP000492821"/>
    </source>
</evidence>
<keyword evidence="3" id="KW-0804">Transcription</keyword>
<organism evidence="6 7">
    <name type="scientific">Panagrellus redivivus</name>
    <name type="common">Microworm</name>
    <dbReference type="NCBI Taxonomy" id="6233"/>
    <lineage>
        <taxon>Eukaryota</taxon>
        <taxon>Metazoa</taxon>
        <taxon>Ecdysozoa</taxon>
        <taxon>Nematoda</taxon>
        <taxon>Chromadorea</taxon>
        <taxon>Rhabditida</taxon>
        <taxon>Tylenchina</taxon>
        <taxon>Panagrolaimomorpha</taxon>
        <taxon>Panagrolaimoidea</taxon>
        <taxon>Panagrolaimidae</taxon>
        <taxon>Panagrellus</taxon>
    </lineage>
</organism>
<evidence type="ECO:0000259" key="5">
    <source>
        <dbReference type="Pfam" id="PF07533"/>
    </source>
</evidence>
<evidence type="ECO:0000256" key="1">
    <source>
        <dbReference type="ARBA" id="ARBA00004123"/>
    </source>
</evidence>
<sequence length="116" mass="12447">MAPTNSKNSSGQIQASHTMALMSLFQLLLEGQVSFVMTNPVTKHTVSGDEAPTASTIGTWQAAHPGYRVDMAATYQNVKVYLQQKRAASQRTTEPDTLEALAALMDSMGLDGNKST</sequence>
<dbReference type="InterPro" id="IPR037259">
    <property type="entry name" value="BRK_sf"/>
</dbReference>
<reference evidence="7" key="2">
    <citation type="submission" date="2020-10" db="UniProtKB">
        <authorList>
            <consortium name="WormBaseParasite"/>
        </authorList>
    </citation>
    <scope>IDENTIFICATION</scope>
</reference>
<dbReference type="AlphaFoldDB" id="A0A7E5A0A4"/>
<dbReference type="GO" id="GO:0005634">
    <property type="term" value="C:nucleus"/>
    <property type="evidence" value="ECO:0007669"/>
    <property type="project" value="UniProtKB-SubCell"/>
</dbReference>
<name>A0A7E5A0A4_PANRE</name>
<dbReference type="Pfam" id="PF07533">
    <property type="entry name" value="BRK"/>
    <property type="match status" value="1"/>
</dbReference>
<keyword evidence="4" id="KW-0539">Nucleus</keyword>